<evidence type="ECO:0000313" key="13">
    <source>
        <dbReference type="Proteomes" id="UP001223978"/>
    </source>
</evidence>
<evidence type="ECO:0000256" key="9">
    <source>
        <dbReference type="ARBA" id="ARBA00030757"/>
    </source>
</evidence>
<keyword evidence="13" id="KW-1185">Reference proteome</keyword>
<dbReference type="Gene3D" id="3.40.50.150">
    <property type="entry name" value="Vaccinia Virus protein VP39"/>
    <property type="match status" value="1"/>
</dbReference>
<dbReference type="SUPFAM" id="SSF53335">
    <property type="entry name" value="S-adenosyl-L-methionine-dependent methyltransferases"/>
    <property type="match status" value="1"/>
</dbReference>
<dbReference type="Pfam" id="PF01135">
    <property type="entry name" value="PCMT"/>
    <property type="match status" value="1"/>
</dbReference>
<organism evidence="12 13">
    <name type="scientific">Streptomyces cavernicola</name>
    <dbReference type="NCBI Taxonomy" id="3043613"/>
    <lineage>
        <taxon>Bacteria</taxon>
        <taxon>Bacillati</taxon>
        <taxon>Actinomycetota</taxon>
        <taxon>Actinomycetes</taxon>
        <taxon>Kitasatosporales</taxon>
        <taxon>Streptomycetaceae</taxon>
        <taxon>Streptomyces</taxon>
    </lineage>
</organism>
<dbReference type="Proteomes" id="UP001223978">
    <property type="component" value="Unassembled WGS sequence"/>
</dbReference>
<keyword evidence="5" id="KW-0963">Cytoplasm</keyword>
<evidence type="ECO:0000313" key="12">
    <source>
        <dbReference type="EMBL" id="MDI3405765.1"/>
    </source>
</evidence>
<comment type="subcellular location">
    <subcellularLocation>
        <location evidence="1">Cytoplasm</location>
    </subcellularLocation>
</comment>
<evidence type="ECO:0000256" key="1">
    <source>
        <dbReference type="ARBA" id="ARBA00004496"/>
    </source>
</evidence>
<evidence type="ECO:0000256" key="3">
    <source>
        <dbReference type="ARBA" id="ARBA00011890"/>
    </source>
</evidence>
<dbReference type="GO" id="GO:0008168">
    <property type="term" value="F:methyltransferase activity"/>
    <property type="evidence" value="ECO:0007669"/>
    <property type="project" value="UniProtKB-KW"/>
</dbReference>
<keyword evidence="8" id="KW-0949">S-adenosyl-L-methionine</keyword>
<evidence type="ECO:0000256" key="10">
    <source>
        <dbReference type="ARBA" id="ARBA00031323"/>
    </source>
</evidence>
<evidence type="ECO:0000256" key="8">
    <source>
        <dbReference type="ARBA" id="ARBA00022691"/>
    </source>
</evidence>
<evidence type="ECO:0000256" key="11">
    <source>
        <dbReference type="ARBA" id="ARBA00031350"/>
    </source>
</evidence>
<protein>
    <recommendedName>
        <fullName evidence="4">Protein-L-isoaspartate O-methyltransferase</fullName>
        <ecNumber evidence="3">2.1.1.77</ecNumber>
    </recommendedName>
    <alternativeName>
        <fullName evidence="11">L-isoaspartyl protein carboxyl methyltransferase</fullName>
    </alternativeName>
    <alternativeName>
        <fullName evidence="9">Protein L-isoaspartyl methyltransferase</fullName>
    </alternativeName>
    <alternativeName>
        <fullName evidence="10">Protein-beta-aspartate methyltransferase</fullName>
    </alternativeName>
</protein>
<dbReference type="GO" id="GO:0032259">
    <property type="term" value="P:methylation"/>
    <property type="evidence" value="ECO:0007669"/>
    <property type="project" value="UniProtKB-KW"/>
</dbReference>
<evidence type="ECO:0000256" key="6">
    <source>
        <dbReference type="ARBA" id="ARBA00022603"/>
    </source>
</evidence>
<dbReference type="EC" id="2.1.1.77" evidence="3"/>
<comment type="caution">
    <text evidence="12">The sequence shown here is derived from an EMBL/GenBank/DDBJ whole genome shotgun (WGS) entry which is preliminary data.</text>
</comment>
<sequence>MDRTQLDWEFHARRMAEETVRPESRWHQPLAHTPRHLFVPRWWTPTDHEGTRVYEVSDGPADPEGWMRAAYNGTRSLITRVGPHHADHAALDARVSETWPTSSSTLPSLVVLMYRHAVMADTSRALVTCGSGYGTALACRRLGDARVTSVDVDPYLVRAAEERLAAAGHRPTLEVCDVTGDLPGTYDRIVSTVSVKTFPASWLKALAPGGRLVTTLSGTGLLITADKTDDGGAIGQVAPESAGFMRARHGDDYDPAPDDTALWDRAQHADGEHIAPGLYPVMRVNDTWDVRSTLELIAPGIDHRMHVDQDGTRTAYMLHPDGSWARATATGPRELPVVHQGGPRRLWDELDRIRTWLVIDGDLPVNGAAVRITPDGTLTLARNGWTATLCPDSR</sequence>
<evidence type="ECO:0000256" key="4">
    <source>
        <dbReference type="ARBA" id="ARBA00013346"/>
    </source>
</evidence>
<evidence type="ECO:0000256" key="5">
    <source>
        <dbReference type="ARBA" id="ARBA00022490"/>
    </source>
</evidence>
<dbReference type="InterPro" id="IPR000682">
    <property type="entry name" value="PCMT"/>
</dbReference>
<comment type="similarity">
    <text evidence="2">Belongs to the methyltransferase superfamily. L-isoaspartyl/D-aspartyl protein methyltransferase family.</text>
</comment>
<name>A0ABT6SCS2_9ACTN</name>
<dbReference type="RefSeq" id="WP_282543697.1">
    <property type="nucleotide sequence ID" value="NZ_JASCIQ010000018.1"/>
</dbReference>
<keyword evidence="7" id="KW-0808">Transferase</keyword>
<dbReference type="PANTHER" id="PTHR11579:SF0">
    <property type="entry name" value="PROTEIN-L-ISOASPARTATE(D-ASPARTATE) O-METHYLTRANSFERASE"/>
    <property type="match status" value="1"/>
</dbReference>
<proteinExistence type="inferred from homology"/>
<dbReference type="PANTHER" id="PTHR11579">
    <property type="entry name" value="PROTEIN-L-ISOASPARTATE O-METHYLTRANSFERASE"/>
    <property type="match status" value="1"/>
</dbReference>
<dbReference type="InterPro" id="IPR029063">
    <property type="entry name" value="SAM-dependent_MTases_sf"/>
</dbReference>
<dbReference type="EMBL" id="JASCIQ010000018">
    <property type="protein sequence ID" value="MDI3405765.1"/>
    <property type="molecule type" value="Genomic_DNA"/>
</dbReference>
<accession>A0ABT6SCS2</accession>
<gene>
    <name evidence="12" type="ORF">QIS96_18315</name>
</gene>
<keyword evidence="6 12" id="KW-0489">Methyltransferase</keyword>
<evidence type="ECO:0000256" key="7">
    <source>
        <dbReference type="ARBA" id="ARBA00022679"/>
    </source>
</evidence>
<dbReference type="CDD" id="cd02440">
    <property type="entry name" value="AdoMet_MTases"/>
    <property type="match status" value="1"/>
</dbReference>
<evidence type="ECO:0000256" key="2">
    <source>
        <dbReference type="ARBA" id="ARBA00005369"/>
    </source>
</evidence>
<reference evidence="12 13" key="1">
    <citation type="submission" date="2023-05" db="EMBL/GenBank/DDBJ databases">
        <title>Draft genome sequence of Streptomyces sp. B-S-A6 isolated from a cave soil in Thailand.</title>
        <authorList>
            <person name="Chamroensaksri N."/>
            <person name="Muangham S."/>
        </authorList>
    </citation>
    <scope>NUCLEOTIDE SEQUENCE [LARGE SCALE GENOMIC DNA]</scope>
    <source>
        <strain evidence="12 13">B-S-A6</strain>
    </source>
</reference>